<dbReference type="Proteomes" id="UP000019760">
    <property type="component" value="Unassembled WGS sequence"/>
</dbReference>
<dbReference type="PANTHER" id="PTHR11361">
    <property type="entry name" value="DNA MISMATCH REPAIR PROTEIN MUTS FAMILY MEMBER"/>
    <property type="match status" value="1"/>
</dbReference>
<evidence type="ECO:0000313" key="6">
    <source>
        <dbReference type="Proteomes" id="UP000019760"/>
    </source>
</evidence>
<reference evidence="5 6" key="2">
    <citation type="journal article" date="2014" name="FEMS Microbiol. Lett.">
        <title>Draft genomic DNA sequence of the facultatively methylotrophic bacterium Acidomonas methanolica type strain MB58.</title>
        <authorList>
            <person name="Higashiura N."/>
            <person name="Hadano H."/>
            <person name="Hirakawa H."/>
            <person name="Matsutani M."/>
            <person name="Takabe S."/>
            <person name="Matsushita K."/>
            <person name="Azuma Y."/>
        </authorList>
    </citation>
    <scope>NUCLEOTIDE SEQUENCE [LARGE SCALE GENOMIC DNA]</scope>
    <source>
        <strain evidence="5 6">MB58</strain>
    </source>
</reference>
<dbReference type="PANTHER" id="PTHR11361:SF34">
    <property type="entry name" value="DNA MISMATCH REPAIR PROTEIN MSH1, MITOCHONDRIAL"/>
    <property type="match status" value="1"/>
</dbReference>
<dbReference type="InterPro" id="IPR027417">
    <property type="entry name" value="P-loop_NTPase"/>
</dbReference>
<keyword evidence="3" id="KW-0238">DNA-binding</keyword>
<name>A0A023D231_ACIMT</name>
<comment type="caution">
    <text evidence="5">The sequence shown here is derived from an EMBL/GenBank/DDBJ whole genome shotgun (WGS) entry which is preliminary data.</text>
</comment>
<dbReference type="GO" id="GO:0006298">
    <property type="term" value="P:mismatch repair"/>
    <property type="evidence" value="ECO:0007669"/>
    <property type="project" value="InterPro"/>
</dbReference>
<dbReference type="EMBL" id="BAND01000009">
    <property type="protein sequence ID" value="GAJ27881.1"/>
    <property type="molecule type" value="Genomic_DNA"/>
</dbReference>
<evidence type="ECO:0000256" key="2">
    <source>
        <dbReference type="ARBA" id="ARBA00022840"/>
    </source>
</evidence>
<dbReference type="GO" id="GO:0030983">
    <property type="term" value="F:mismatched DNA binding"/>
    <property type="evidence" value="ECO:0007669"/>
    <property type="project" value="InterPro"/>
</dbReference>
<dbReference type="InterPro" id="IPR000432">
    <property type="entry name" value="DNA_mismatch_repair_MutS_C"/>
</dbReference>
<proteinExistence type="predicted"/>
<dbReference type="Gene3D" id="3.40.50.300">
    <property type="entry name" value="P-loop containing nucleotide triphosphate hydrolases"/>
    <property type="match status" value="1"/>
</dbReference>
<sequence length="519" mass="58541">MTFMSLLWLDEDQRKGVLPSAVPDCFHDLCLDQVMATAVGVDPDLVSVFCNPPHEIETVVYRQKMFQDLERGDIAACGREFMLALRRSRTLADNARRSGNIWASRRWNLDAARAYAATLATLHGTLTKAEPSSPAMKSLIDWLATTLASTRHQRLVREGDEIVEALNRVSYMVRVGEGVFTVLPSDDGPDYGRRIEATFARFRQGDLQPLTFGYEEDVIFTNVEGKVLDFVATLNPEIFGKLDQYCREFGDYESETVRRLDYEFRFVMAWLDLIARLKTSGLSFCYPLLSESSQEERVTDAFDIALALERAKKKAGPVVSNEFHLQGPERVLLVTGPNQGGKTTFARMIGQLHYLAKLGGPVPGQDAHLFHVDHIFTHFEREENAHDLRSKLEDELVRIHKIITDATSRSLVIMNESFSSTTMNDAIALCAIVLNTFLERGLICVCVTFLETLATLSDHIVPMVSDVEKGHEDVRTYRIVRARPDGRVYAMALARKYNVTGDDIRRRLASQVRPRETGL</sequence>
<evidence type="ECO:0000259" key="4">
    <source>
        <dbReference type="SMART" id="SM00534"/>
    </source>
</evidence>
<dbReference type="InterPro" id="IPR045076">
    <property type="entry name" value="MutS"/>
</dbReference>
<reference evidence="6" key="1">
    <citation type="journal article" date="2014" name="FEMS Microbiol. Lett.">
        <title>Draft Genomic DNA Sequence of the Facultatively Methylotrophic Bacterium Acidomonas methanolica type strain MB58.</title>
        <authorList>
            <person name="Higashiura N."/>
            <person name="Hadano H."/>
            <person name="Hirakawa H."/>
            <person name="Matsutani M."/>
            <person name="Takabe S."/>
            <person name="Matsushita K."/>
            <person name="Azuma Y."/>
        </authorList>
    </citation>
    <scope>NUCLEOTIDE SEQUENCE [LARGE SCALE GENOMIC DNA]</scope>
    <source>
        <strain evidence="6">MB58</strain>
    </source>
</reference>
<evidence type="ECO:0000256" key="3">
    <source>
        <dbReference type="ARBA" id="ARBA00023125"/>
    </source>
</evidence>
<dbReference type="GO" id="GO:0005524">
    <property type="term" value="F:ATP binding"/>
    <property type="evidence" value="ECO:0007669"/>
    <property type="project" value="UniProtKB-KW"/>
</dbReference>
<dbReference type="AlphaFoldDB" id="A0A023D231"/>
<feature type="domain" description="DNA mismatch repair proteins mutS family" evidence="4">
    <location>
        <begin position="329"/>
        <end position="510"/>
    </location>
</feature>
<gene>
    <name evidence="5" type="ORF">Amme_009_018</name>
</gene>
<evidence type="ECO:0000313" key="5">
    <source>
        <dbReference type="EMBL" id="GAJ27881.1"/>
    </source>
</evidence>
<keyword evidence="6" id="KW-1185">Reference proteome</keyword>
<organism evidence="5 6">
    <name type="scientific">Acidomonas methanolica NBRC 104435</name>
    <dbReference type="NCBI Taxonomy" id="1231351"/>
    <lineage>
        <taxon>Bacteria</taxon>
        <taxon>Pseudomonadati</taxon>
        <taxon>Pseudomonadota</taxon>
        <taxon>Alphaproteobacteria</taxon>
        <taxon>Acetobacterales</taxon>
        <taxon>Acetobacteraceae</taxon>
        <taxon>Acidomonas</taxon>
    </lineage>
</organism>
<keyword evidence="1" id="KW-0547">Nucleotide-binding</keyword>
<dbReference type="GO" id="GO:0005829">
    <property type="term" value="C:cytosol"/>
    <property type="evidence" value="ECO:0007669"/>
    <property type="project" value="TreeGrafter"/>
</dbReference>
<protein>
    <submittedName>
        <fullName evidence="5">DNA mismatch repair protein MutS</fullName>
    </submittedName>
</protein>
<dbReference type="SUPFAM" id="SSF52540">
    <property type="entry name" value="P-loop containing nucleoside triphosphate hydrolases"/>
    <property type="match status" value="1"/>
</dbReference>
<dbReference type="GO" id="GO:0140664">
    <property type="term" value="F:ATP-dependent DNA damage sensor activity"/>
    <property type="evidence" value="ECO:0007669"/>
    <property type="project" value="InterPro"/>
</dbReference>
<keyword evidence="2" id="KW-0067">ATP-binding</keyword>
<evidence type="ECO:0000256" key="1">
    <source>
        <dbReference type="ARBA" id="ARBA00022741"/>
    </source>
</evidence>
<accession>A0A023D231</accession>
<dbReference type="Pfam" id="PF00488">
    <property type="entry name" value="MutS_V"/>
    <property type="match status" value="1"/>
</dbReference>
<dbReference type="SMART" id="SM00534">
    <property type="entry name" value="MUTSac"/>
    <property type="match status" value="1"/>
</dbReference>
<dbReference type="OrthoDB" id="9808166at2"/>